<feature type="compositionally biased region" description="Basic and acidic residues" evidence="1">
    <location>
        <begin position="289"/>
        <end position="298"/>
    </location>
</feature>
<dbReference type="Gramene" id="TraesMAC4A03G02165050.1">
    <property type="protein sequence ID" value="TraesMAC4A03G02165050.1"/>
    <property type="gene ID" value="TraesMAC4A03G02165050"/>
</dbReference>
<proteinExistence type="predicted"/>
<dbReference type="Gramene" id="TraesJUL4A03G02186560.1">
    <property type="protein sequence ID" value="TraesJUL4A03G02186560.1"/>
    <property type="gene ID" value="TraesJUL4A03G02186560"/>
</dbReference>
<evidence type="ECO:0000313" key="2">
    <source>
        <dbReference type="EnsemblPlants" id="TraesCS4A02G354900.1"/>
    </source>
</evidence>
<dbReference type="Gramene" id="TraesLAC4A03G02119470.1">
    <property type="protein sequence ID" value="TraesLAC4A03G02119470.1"/>
    <property type="gene ID" value="TraesLAC4A03G02119470"/>
</dbReference>
<dbReference type="Gramene" id="TraesCAD_scaffold_126606_01G000100.1">
    <property type="protein sequence ID" value="TraesCAD_scaffold_126606_01G000100.1"/>
    <property type="gene ID" value="TraesCAD_scaffold_126606_01G000100"/>
</dbReference>
<reference evidence="2" key="1">
    <citation type="submission" date="2018-08" db="EMBL/GenBank/DDBJ databases">
        <authorList>
            <person name="Rossello M."/>
        </authorList>
    </citation>
    <scope>NUCLEOTIDE SEQUENCE [LARGE SCALE GENOMIC DNA]</scope>
    <source>
        <strain evidence="2">cv. Chinese Spring</strain>
    </source>
</reference>
<feature type="compositionally biased region" description="Polar residues" evidence="1">
    <location>
        <begin position="264"/>
        <end position="273"/>
    </location>
</feature>
<dbReference type="Gramene" id="TraesSTA4A03G02163900.1">
    <property type="protein sequence ID" value="TraesSTA4A03G02163900.1"/>
    <property type="gene ID" value="TraesSTA4A03G02163900"/>
</dbReference>
<keyword evidence="3" id="KW-1185">Reference proteome</keyword>
<evidence type="ECO:0000313" key="3">
    <source>
        <dbReference type="Proteomes" id="UP000019116"/>
    </source>
</evidence>
<dbReference type="Gramene" id="TraesCS4A03G0877300.1">
    <property type="protein sequence ID" value="TraesCS4A03G0877300.1.CDS"/>
    <property type="gene ID" value="TraesCS4A03G0877300"/>
</dbReference>
<evidence type="ECO:0000256" key="1">
    <source>
        <dbReference type="SAM" id="MobiDB-lite"/>
    </source>
</evidence>
<dbReference type="Proteomes" id="UP000019116">
    <property type="component" value="Chromosome 4A"/>
</dbReference>
<dbReference type="Gramene" id="TraesLDM4A03G02165290.1">
    <property type="protein sequence ID" value="TraesLDM4A03G02165290.1"/>
    <property type="gene ID" value="TraesLDM4A03G02165290"/>
</dbReference>
<dbReference type="Gramene" id="TraesCLE_scaffold_138599_01G000100.1">
    <property type="protein sequence ID" value="TraesCLE_scaffold_138599_01G000100.1"/>
    <property type="gene ID" value="TraesCLE_scaffold_138599_01G000100"/>
</dbReference>
<protein>
    <submittedName>
        <fullName evidence="2">Uncharacterized protein</fullName>
    </submittedName>
</protein>
<reference evidence="2" key="2">
    <citation type="submission" date="2018-10" db="UniProtKB">
        <authorList>
            <consortium name="EnsemblPlants"/>
        </authorList>
    </citation>
    <scope>IDENTIFICATION</scope>
</reference>
<dbReference type="Gramene" id="TraesPARA_EIv1.0_1221820.1">
    <property type="protein sequence ID" value="TraesPARA_EIv1.0_1221820.1.CDS"/>
    <property type="gene ID" value="TraesPARA_EIv1.0_1221820"/>
</dbReference>
<dbReference type="Gramene" id="TraesRN4A0100905400.1">
    <property type="protein sequence ID" value="TraesRN4A0100905400.1"/>
    <property type="gene ID" value="TraesRN4A0100905400"/>
</dbReference>
<feature type="region of interest" description="Disordered" evidence="1">
    <location>
        <begin position="190"/>
        <end position="241"/>
    </location>
</feature>
<dbReference type="Gramene" id="TraesARI4A03G02204670.1">
    <property type="protein sequence ID" value="TraesARI4A03G02204670.1"/>
    <property type="gene ID" value="TraesARI4A03G02204670"/>
</dbReference>
<dbReference type="Gramene" id="TraesCS4A02G354900.1">
    <property type="protein sequence ID" value="TraesCS4A02G354900.1"/>
    <property type="gene ID" value="TraesCS4A02G354900"/>
</dbReference>
<name>A0A3B6HZL5_WHEAT</name>
<dbReference type="Gramene" id="TraesWEE_scaffold_118078_01G000100.1">
    <property type="protein sequence ID" value="TraesWEE_scaffold_118078_01G000100.1"/>
    <property type="gene ID" value="TraesWEE_scaffold_118078_01G000100"/>
</dbReference>
<sequence>MDLEWAVVVGARSGYVETFQRNADTWWPSSSMSLRLRRRLILKACEYSSTVHPCSMNTQSFCEPLHEGWLDLLQTMLFSLTHAITSAPVKPSRWNAVETLPSFSAAAQREAPLAYHHCAVSSNSTAGREPLRLLPASPKNLSFRSLPYLLGIVPEKKPPLMSSVLSSVALPRSSGSGPTKLFPDALKWASEPQEPRPAGNRPAKPLSLTSNSRSIGIDTNAVGSTPANALPRSKTELSAVRPRTASGMVPLRFMPARSRPVTAPRSSQRTPFQPQCGAEPPAPELPQWVDERRPDGQQHRRLVARGGSAIGRPGAAHERQ</sequence>
<accession>A0A3B6HZL5</accession>
<dbReference type="AlphaFoldDB" id="A0A3B6HZL5"/>
<feature type="region of interest" description="Disordered" evidence="1">
    <location>
        <begin position="258"/>
        <end position="320"/>
    </location>
</feature>
<dbReference type="Gramene" id="TraesJAG4A03G02167720.1">
    <property type="protein sequence ID" value="TraesJAG4A03G02167720.1"/>
    <property type="gene ID" value="TraesJAG4A03G02167720"/>
</dbReference>
<organism evidence="2">
    <name type="scientific">Triticum aestivum</name>
    <name type="common">Wheat</name>
    <dbReference type="NCBI Taxonomy" id="4565"/>
    <lineage>
        <taxon>Eukaryota</taxon>
        <taxon>Viridiplantae</taxon>
        <taxon>Streptophyta</taxon>
        <taxon>Embryophyta</taxon>
        <taxon>Tracheophyta</taxon>
        <taxon>Spermatophyta</taxon>
        <taxon>Magnoliopsida</taxon>
        <taxon>Liliopsida</taxon>
        <taxon>Poales</taxon>
        <taxon>Poaceae</taxon>
        <taxon>BOP clade</taxon>
        <taxon>Pooideae</taxon>
        <taxon>Triticodae</taxon>
        <taxon>Triticeae</taxon>
        <taxon>Triticinae</taxon>
        <taxon>Triticum</taxon>
    </lineage>
</organism>
<dbReference type="OrthoDB" id="10654219at2759"/>
<dbReference type="Gramene" id="TraesROB_scaffold_108129_01G000100.1">
    <property type="protein sequence ID" value="TraesROB_scaffold_108129_01G000100.1"/>
    <property type="gene ID" value="TraesROB_scaffold_108129_01G000100"/>
</dbReference>
<dbReference type="EnsemblPlants" id="TraesCS4A02G354900.1">
    <property type="protein sequence ID" value="TraesCS4A02G354900.1"/>
    <property type="gene ID" value="TraesCS4A02G354900"/>
</dbReference>
<dbReference type="Gramene" id="TraesSYM4A03G02193870.1">
    <property type="protein sequence ID" value="TraesSYM4A03G02193870.1"/>
    <property type="gene ID" value="TraesSYM4A03G02193870"/>
</dbReference>